<evidence type="ECO:0000313" key="4">
    <source>
        <dbReference type="EMBL" id="KAI5311748.1"/>
    </source>
</evidence>
<proteinExistence type="predicted"/>
<keyword evidence="5" id="KW-1185">Reference proteome</keyword>
<dbReference type="GO" id="GO:0006310">
    <property type="term" value="P:DNA recombination"/>
    <property type="evidence" value="ECO:0007669"/>
    <property type="project" value="UniProtKB-KW"/>
</dbReference>
<dbReference type="PANTHER" id="PTHR42648">
    <property type="entry name" value="TRANSPOSASE, PUTATIVE-RELATED"/>
    <property type="match status" value="1"/>
</dbReference>
<dbReference type="GO" id="GO:0003964">
    <property type="term" value="F:RNA-directed DNA polymerase activity"/>
    <property type="evidence" value="ECO:0007669"/>
    <property type="project" value="UniProtKB-KW"/>
</dbReference>
<dbReference type="AlphaFoldDB" id="A0AAD4US97"/>
<evidence type="ECO:0000259" key="2">
    <source>
        <dbReference type="Pfam" id="PF13976"/>
    </source>
</evidence>
<comment type="caution">
    <text evidence="4">The sequence shown here is derived from an EMBL/GenBank/DDBJ whole genome shotgun (WGS) entry which is preliminary data.</text>
</comment>
<evidence type="ECO:0000259" key="3">
    <source>
        <dbReference type="Pfam" id="PF22936"/>
    </source>
</evidence>
<evidence type="ECO:0000313" key="5">
    <source>
        <dbReference type="Proteomes" id="UP001054821"/>
    </source>
</evidence>
<dbReference type="GO" id="GO:0006508">
    <property type="term" value="P:proteolysis"/>
    <property type="evidence" value="ECO:0007669"/>
    <property type="project" value="UniProtKB-KW"/>
</dbReference>
<dbReference type="GO" id="GO:0015074">
    <property type="term" value="P:DNA integration"/>
    <property type="evidence" value="ECO:0007669"/>
    <property type="project" value="UniProtKB-KW"/>
</dbReference>
<accession>A0AAD4US97</accession>
<dbReference type="EMBL" id="JAJFAZ020000008">
    <property type="protein sequence ID" value="KAI5311748.1"/>
    <property type="molecule type" value="Genomic_DNA"/>
</dbReference>
<dbReference type="Pfam" id="PF13976">
    <property type="entry name" value="gag_pre-integrs"/>
    <property type="match status" value="1"/>
</dbReference>
<organism evidence="4 5">
    <name type="scientific">Prunus dulcis</name>
    <name type="common">Almond</name>
    <name type="synonym">Amygdalus dulcis</name>
    <dbReference type="NCBI Taxonomy" id="3755"/>
    <lineage>
        <taxon>Eukaryota</taxon>
        <taxon>Viridiplantae</taxon>
        <taxon>Streptophyta</taxon>
        <taxon>Embryophyta</taxon>
        <taxon>Tracheophyta</taxon>
        <taxon>Spermatophyta</taxon>
        <taxon>Magnoliopsida</taxon>
        <taxon>eudicotyledons</taxon>
        <taxon>Gunneridae</taxon>
        <taxon>Pentapetalae</taxon>
        <taxon>rosids</taxon>
        <taxon>fabids</taxon>
        <taxon>Rosales</taxon>
        <taxon>Rosaceae</taxon>
        <taxon>Amygdaloideae</taxon>
        <taxon>Amygdaleae</taxon>
        <taxon>Prunus</taxon>
    </lineage>
</organism>
<dbReference type="InterPro" id="IPR054722">
    <property type="entry name" value="PolX-like_BBD"/>
</dbReference>
<reference evidence="4 5" key="1">
    <citation type="journal article" date="2022" name="G3 (Bethesda)">
        <title>Whole-genome sequence and methylome profiling of the almond [Prunus dulcis (Mill.) D.A. Webb] cultivar 'Nonpareil'.</title>
        <authorList>
            <person name="D'Amico-Willman K.M."/>
            <person name="Ouma W.Z."/>
            <person name="Meulia T."/>
            <person name="Sideli G.M."/>
            <person name="Gradziel T.M."/>
            <person name="Fresnedo-Ramirez J."/>
        </authorList>
    </citation>
    <scope>NUCLEOTIDE SEQUENCE [LARGE SCALE GENOMIC DNA]</scope>
    <source>
        <strain evidence="4">Clone GOH B32 T37-40</strain>
    </source>
</reference>
<feature type="domain" description="GAG-pre-integrase" evidence="2">
    <location>
        <begin position="60"/>
        <end position="116"/>
    </location>
</feature>
<dbReference type="GO" id="GO:0008233">
    <property type="term" value="F:peptidase activity"/>
    <property type="evidence" value="ECO:0007669"/>
    <property type="project" value="UniProtKB-KW"/>
</dbReference>
<keyword evidence="1" id="KW-0378">Hydrolase</keyword>
<dbReference type="GO" id="GO:0005524">
    <property type="term" value="F:ATP binding"/>
    <property type="evidence" value="ECO:0007669"/>
    <property type="project" value="UniProtKB-KW"/>
</dbReference>
<dbReference type="GO" id="GO:0004519">
    <property type="term" value="F:endonuclease activity"/>
    <property type="evidence" value="ECO:0007669"/>
    <property type="project" value="UniProtKB-KW"/>
</dbReference>
<protein>
    <recommendedName>
        <fullName evidence="6">GAG-pre-integrase domain-containing protein</fullName>
    </recommendedName>
</protein>
<dbReference type="Proteomes" id="UP001054821">
    <property type="component" value="Chromosome 8"/>
</dbReference>
<gene>
    <name evidence="4" type="ORF">L3X38_040921</name>
</gene>
<dbReference type="InterPro" id="IPR025724">
    <property type="entry name" value="GAG-pre-integrase_dom"/>
</dbReference>
<sequence>MGTGETVQVAGKGTLVIETKTGRKHIQEVMLVPGLEENLLSVGQMMEHGCFSLTMVPATQLVLRASVTHSLQTWHKRLGHLNDQSIKMLANQDMVHGLPSLEKDLAVCEGCKLGKQHRDSFPAESTWRAQFPLELVHTDICGPM</sequence>
<name>A0AAD4US97_PRUDU</name>
<dbReference type="Pfam" id="PF22936">
    <property type="entry name" value="Pol_BBD"/>
    <property type="match status" value="1"/>
</dbReference>
<evidence type="ECO:0008006" key="6">
    <source>
        <dbReference type="Google" id="ProtNLM"/>
    </source>
</evidence>
<feature type="domain" description="Retrovirus-related Pol polyprotein from transposon TNT 1-94-like beta-barrel" evidence="3">
    <location>
        <begin position="1"/>
        <end position="50"/>
    </location>
</feature>
<dbReference type="GO" id="GO:0003887">
    <property type="term" value="F:DNA-directed DNA polymerase activity"/>
    <property type="evidence" value="ECO:0007669"/>
    <property type="project" value="UniProtKB-KW"/>
</dbReference>
<evidence type="ECO:0000256" key="1">
    <source>
        <dbReference type="ARBA" id="ARBA00022670"/>
    </source>
</evidence>
<keyword evidence="1" id="KW-0645">Protease</keyword>
<dbReference type="InterPro" id="IPR039537">
    <property type="entry name" value="Retrotran_Ty1/copia-like"/>
</dbReference>
<dbReference type="GO" id="GO:0046872">
    <property type="term" value="F:metal ion binding"/>
    <property type="evidence" value="ECO:0007669"/>
    <property type="project" value="UniProtKB-KW"/>
</dbReference>
<dbReference type="PANTHER" id="PTHR42648:SF18">
    <property type="entry name" value="RETROTRANSPOSON, UNCLASSIFIED-LIKE PROTEIN"/>
    <property type="match status" value="1"/>
</dbReference>